<dbReference type="EMBL" id="JABSTU010000002">
    <property type="protein sequence ID" value="KAH8037855.1"/>
    <property type="molecule type" value="Genomic_DNA"/>
</dbReference>
<organism evidence="3 4">
    <name type="scientific">Rhipicephalus microplus</name>
    <name type="common">Cattle tick</name>
    <name type="synonym">Boophilus microplus</name>
    <dbReference type="NCBI Taxonomy" id="6941"/>
    <lineage>
        <taxon>Eukaryota</taxon>
        <taxon>Metazoa</taxon>
        <taxon>Ecdysozoa</taxon>
        <taxon>Arthropoda</taxon>
        <taxon>Chelicerata</taxon>
        <taxon>Arachnida</taxon>
        <taxon>Acari</taxon>
        <taxon>Parasitiformes</taxon>
        <taxon>Ixodida</taxon>
        <taxon>Ixodoidea</taxon>
        <taxon>Ixodidae</taxon>
        <taxon>Rhipicephalinae</taxon>
        <taxon>Rhipicephalus</taxon>
        <taxon>Boophilus</taxon>
    </lineage>
</organism>
<dbReference type="Proteomes" id="UP000821866">
    <property type="component" value="Chromosome 10"/>
</dbReference>
<dbReference type="AlphaFoldDB" id="A0A9J6EUG9"/>
<evidence type="ECO:0000313" key="4">
    <source>
        <dbReference type="Proteomes" id="UP000821866"/>
    </source>
</evidence>
<proteinExistence type="predicted"/>
<dbReference type="InterPro" id="IPR052201">
    <property type="entry name" value="LRR-containing_regulator"/>
</dbReference>
<evidence type="ECO:0000313" key="3">
    <source>
        <dbReference type="EMBL" id="KAH8037855.1"/>
    </source>
</evidence>
<accession>A0A9J6EUG9</accession>
<dbReference type="InterPro" id="IPR032675">
    <property type="entry name" value="LRR_dom_sf"/>
</dbReference>
<keyword evidence="4" id="KW-1185">Reference proteome</keyword>
<protein>
    <recommendedName>
        <fullName evidence="5">Nlr family card domain protein</fullName>
    </recommendedName>
</protein>
<sequence>MARPALPESDKRVPSGSELATSKTCCLDDLEGVEAWHAVEAVKQTSESEDDGRKTCCPPQRVSAWNKLLWCAQLELRHTVHGLSLVSFSQPFLHQTDEQVRQVTTLVQKLLSTHHCLTALDIDTDSFKGSETRFCDALRGNCFIRFLKVNITTFALRKDIYSAITSLPNLEEVACLTDCVCPVQFSAALAKLLRTSRKLTALRIPKLYMNSTCAAIFLPALVENVTLEELSFHSSAISEARPEHRCSFAKFLADAKVLKKLTVGAYNEVRPLSLKWLLEGLLRNTILAEISLDDFVVDEKNADLLTEVLSHNQFLRVLNISALTYDAWMKIAGDSKTQCQTDFSPWLQAIAKNETVEAVTLPLRIWEPEQWEELFLILSAKARPFKLTIKGHCSERYLWEKLCGALRRTGMEEHVCFDTTLYILDKHDMLDCKSFSRFHSFPYQDNRGEVSRIFRRLPSLTHVTTADLEICIPDVDEMISADIAYYIATTCALKELHLTIWLRQLFPEAAQVVWAAILESLRRNTSVNELSVVTWFMSESEIQLLADTLTSCQNVRRAHVGVGDGEVAAAFVRRLRDGIEGNYSLLRLTVDGCQLTRSTVSKEWFAICDTTRRNSDLVARAAQYLNGNQVDRYGAEALERIGKHPSLQQEVAHLLSVSDADAAAMVRAELIGIQSFEGFMRAAGVVRSRVCCERREYGRMTLEDLNEDCWSLIRRHLKVEDVSDPAATELTEDF</sequence>
<dbReference type="Gene3D" id="3.80.10.10">
    <property type="entry name" value="Ribonuclease Inhibitor"/>
    <property type="match status" value="1"/>
</dbReference>
<evidence type="ECO:0000256" key="1">
    <source>
        <dbReference type="ARBA" id="ARBA00022737"/>
    </source>
</evidence>
<comment type="caution">
    <text evidence="3">The sequence shown here is derived from an EMBL/GenBank/DDBJ whole genome shotgun (WGS) entry which is preliminary data.</text>
</comment>
<keyword evidence="1" id="KW-0677">Repeat</keyword>
<dbReference type="PANTHER" id="PTHR24111:SF0">
    <property type="entry name" value="LEUCINE-RICH REPEAT-CONTAINING PROTEIN"/>
    <property type="match status" value="1"/>
</dbReference>
<feature type="region of interest" description="Disordered" evidence="2">
    <location>
        <begin position="1"/>
        <end position="20"/>
    </location>
</feature>
<evidence type="ECO:0008006" key="5">
    <source>
        <dbReference type="Google" id="ProtNLM"/>
    </source>
</evidence>
<reference evidence="3" key="2">
    <citation type="submission" date="2021-09" db="EMBL/GenBank/DDBJ databases">
        <authorList>
            <person name="Jia N."/>
            <person name="Wang J."/>
            <person name="Shi W."/>
            <person name="Du L."/>
            <person name="Sun Y."/>
            <person name="Zhan W."/>
            <person name="Jiang J."/>
            <person name="Wang Q."/>
            <person name="Zhang B."/>
            <person name="Ji P."/>
            <person name="Sakyi L.B."/>
            <person name="Cui X."/>
            <person name="Yuan T."/>
            <person name="Jiang B."/>
            <person name="Yang W."/>
            <person name="Lam T.T.-Y."/>
            <person name="Chang Q."/>
            <person name="Ding S."/>
            <person name="Wang X."/>
            <person name="Zhu J."/>
            <person name="Ruan X."/>
            <person name="Zhao L."/>
            <person name="Wei J."/>
            <person name="Que T."/>
            <person name="Du C."/>
            <person name="Cheng J."/>
            <person name="Dai P."/>
            <person name="Han X."/>
            <person name="Huang E."/>
            <person name="Gao Y."/>
            <person name="Liu J."/>
            <person name="Shao H."/>
            <person name="Ye R."/>
            <person name="Li L."/>
            <person name="Wei W."/>
            <person name="Wang X."/>
            <person name="Wang C."/>
            <person name="Huo Q."/>
            <person name="Li W."/>
            <person name="Guo W."/>
            <person name="Chen H."/>
            <person name="Chen S."/>
            <person name="Zhou L."/>
            <person name="Zhou L."/>
            <person name="Ni X."/>
            <person name="Tian J."/>
            <person name="Zhou Y."/>
            <person name="Sheng Y."/>
            <person name="Liu T."/>
            <person name="Pan Y."/>
            <person name="Xia L."/>
            <person name="Li J."/>
            <person name="Zhao F."/>
            <person name="Cao W."/>
        </authorList>
    </citation>
    <scope>NUCLEOTIDE SEQUENCE</scope>
    <source>
        <strain evidence="3">Rmic-2018</strain>
        <tissue evidence="3">Larvae</tissue>
    </source>
</reference>
<gene>
    <name evidence="3" type="ORF">HPB51_018343</name>
</gene>
<reference evidence="3" key="1">
    <citation type="journal article" date="2020" name="Cell">
        <title>Large-Scale Comparative Analyses of Tick Genomes Elucidate Their Genetic Diversity and Vector Capacities.</title>
        <authorList>
            <consortium name="Tick Genome and Microbiome Consortium (TIGMIC)"/>
            <person name="Jia N."/>
            <person name="Wang J."/>
            <person name="Shi W."/>
            <person name="Du L."/>
            <person name="Sun Y."/>
            <person name="Zhan W."/>
            <person name="Jiang J.F."/>
            <person name="Wang Q."/>
            <person name="Zhang B."/>
            <person name="Ji P."/>
            <person name="Bell-Sakyi L."/>
            <person name="Cui X.M."/>
            <person name="Yuan T.T."/>
            <person name="Jiang B.G."/>
            <person name="Yang W.F."/>
            <person name="Lam T.T."/>
            <person name="Chang Q.C."/>
            <person name="Ding S.J."/>
            <person name="Wang X.J."/>
            <person name="Zhu J.G."/>
            <person name="Ruan X.D."/>
            <person name="Zhao L."/>
            <person name="Wei J.T."/>
            <person name="Ye R.Z."/>
            <person name="Que T.C."/>
            <person name="Du C.H."/>
            <person name="Zhou Y.H."/>
            <person name="Cheng J.X."/>
            <person name="Dai P.F."/>
            <person name="Guo W.B."/>
            <person name="Han X.H."/>
            <person name="Huang E.J."/>
            <person name="Li L.F."/>
            <person name="Wei W."/>
            <person name="Gao Y.C."/>
            <person name="Liu J.Z."/>
            <person name="Shao H.Z."/>
            <person name="Wang X."/>
            <person name="Wang C.C."/>
            <person name="Yang T.C."/>
            <person name="Huo Q.B."/>
            <person name="Li W."/>
            <person name="Chen H.Y."/>
            <person name="Chen S.E."/>
            <person name="Zhou L.G."/>
            <person name="Ni X.B."/>
            <person name="Tian J.H."/>
            <person name="Sheng Y."/>
            <person name="Liu T."/>
            <person name="Pan Y.S."/>
            <person name="Xia L.Y."/>
            <person name="Li J."/>
            <person name="Zhao F."/>
            <person name="Cao W.C."/>
        </authorList>
    </citation>
    <scope>NUCLEOTIDE SEQUENCE</scope>
    <source>
        <strain evidence="3">Rmic-2018</strain>
    </source>
</reference>
<dbReference type="SUPFAM" id="SSF52047">
    <property type="entry name" value="RNI-like"/>
    <property type="match status" value="2"/>
</dbReference>
<dbReference type="VEuPathDB" id="VectorBase:LOC119162097"/>
<evidence type="ECO:0000256" key="2">
    <source>
        <dbReference type="SAM" id="MobiDB-lite"/>
    </source>
</evidence>
<name>A0A9J6EUG9_RHIMP</name>
<dbReference type="PANTHER" id="PTHR24111">
    <property type="entry name" value="LEUCINE-RICH REPEAT-CONTAINING PROTEIN 34"/>
    <property type="match status" value="1"/>
</dbReference>